<protein>
    <submittedName>
        <fullName evidence="1">S-adenosyl-L-methionine-dependent methyltransferase</fullName>
    </submittedName>
</protein>
<sequence length="392" mass="43068">MQLQFHISTALRVVAEAHVAEILRDAGTEGKHVKAIAQPKNLDPSKLARILRLLATHHVFVEVAPNIFANNRLSTILDTGKSVESLIKHPEDRFAGTQGIVALLAHTADDSFKTSAYLPEVLFDPAHGHLSDPDKTAFNRAFKCDVPMWTYFEAPGNEARLGRFGHAMDGVKNMGRPDIILSGFDWKGLPKDSLVVDVGGGIGSQAMTLAQHHPHLKFVVQDRAPVVKDAVQFWNDNMPGVLKSGRVELQGHDFFDPQPVKNADIFLLSLVLHDWSDALCISILQQLRAAATPSTRVVIRDNLMLYACAEDAAKGIPGAAQNLPPAPLLPNRGQATAMPYFVDMQMMGFFNGMERTFTQVKELMAQAGWRVAEVHHGEPFQLSQQKVVGVPM</sequence>
<comment type="caution">
    <text evidence="1">The sequence shown here is derived from an EMBL/GenBank/DDBJ whole genome shotgun (WGS) entry which is preliminary data.</text>
</comment>
<reference evidence="1" key="1">
    <citation type="submission" date="2021-03" db="EMBL/GenBank/DDBJ databases">
        <authorList>
            <consortium name="DOE Joint Genome Institute"/>
            <person name="Ahrendt S."/>
            <person name="Looney B.P."/>
            <person name="Miyauchi S."/>
            <person name="Morin E."/>
            <person name="Drula E."/>
            <person name="Courty P.E."/>
            <person name="Chicoki N."/>
            <person name="Fauchery L."/>
            <person name="Kohler A."/>
            <person name="Kuo A."/>
            <person name="Labutti K."/>
            <person name="Pangilinan J."/>
            <person name="Lipzen A."/>
            <person name="Riley R."/>
            <person name="Andreopoulos W."/>
            <person name="He G."/>
            <person name="Johnson J."/>
            <person name="Barry K.W."/>
            <person name="Grigoriev I.V."/>
            <person name="Nagy L."/>
            <person name="Hibbett D."/>
            <person name="Henrissat B."/>
            <person name="Matheny P.B."/>
            <person name="Labbe J."/>
            <person name="Martin F."/>
        </authorList>
    </citation>
    <scope>NUCLEOTIDE SEQUENCE</scope>
    <source>
        <strain evidence="1">HHB10654</strain>
    </source>
</reference>
<keyword evidence="1" id="KW-0808">Transferase</keyword>
<name>A0ACB8SU35_9AGAM</name>
<evidence type="ECO:0000313" key="2">
    <source>
        <dbReference type="Proteomes" id="UP000814140"/>
    </source>
</evidence>
<organism evidence="1 2">
    <name type="scientific">Artomyces pyxidatus</name>
    <dbReference type="NCBI Taxonomy" id="48021"/>
    <lineage>
        <taxon>Eukaryota</taxon>
        <taxon>Fungi</taxon>
        <taxon>Dikarya</taxon>
        <taxon>Basidiomycota</taxon>
        <taxon>Agaricomycotina</taxon>
        <taxon>Agaricomycetes</taxon>
        <taxon>Russulales</taxon>
        <taxon>Auriscalpiaceae</taxon>
        <taxon>Artomyces</taxon>
    </lineage>
</organism>
<accession>A0ACB8SU35</accession>
<evidence type="ECO:0000313" key="1">
    <source>
        <dbReference type="EMBL" id="KAI0060099.1"/>
    </source>
</evidence>
<reference evidence="1" key="2">
    <citation type="journal article" date="2022" name="New Phytol.">
        <title>Evolutionary transition to the ectomycorrhizal habit in the genomes of a hyperdiverse lineage of mushroom-forming fungi.</title>
        <authorList>
            <person name="Looney B."/>
            <person name="Miyauchi S."/>
            <person name="Morin E."/>
            <person name="Drula E."/>
            <person name="Courty P.E."/>
            <person name="Kohler A."/>
            <person name="Kuo A."/>
            <person name="LaButti K."/>
            <person name="Pangilinan J."/>
            <person name="Lipzen A."/>
            <person name="Riley R."/>
            <person name="Andreopoulos W."/>
            <person name="He G."/>
            <person name="Johnson J."/>
            <person name="Nolan M."/>
            <person name="Tritt A."/>
            <person name="Barry K.W."/>
            <person name="Grigoriev I.V."/>
            <person name="Nagy L.G."/>
            <person name="Hibbett D."/>
            <person name="Henrissat B."/>
            <person name="Matheny P.B."/>
            <person name="Labbe J."/>
            <person name="Martin F.M."/>
        </authorList>
    </citation>
    <scope>NUCLEOTIDE SEQUENCE</scope>
    <source>
        <strain evidence="1">HHB10654</strain>
    </source>
</reference>
<keyword evidence="2" id="KW-1185">Reference proteome</keyword>
<keyword evidence="1" id="KW-0489">Methyltransferase</keyword>
<proteinExistence type="predicted"/>
<gene>
    <name evidence="1" type="ORF">BV25DRAFT_1828195</name>
</gene>
<dbReference type="Proteomes" id="UP000814140">
    <property type="component" value="Unassembled WGS sequence"/>
</dbReference>
<dbReference type="EMBL" id="MU277221">
    <property type="protein sequence ID" value="KAI0060099.1"/>
    <property type="molecule type" value="Genomic_DNA"/>
</dbReference>